<proteinExistence type="predicted"/>
<dbReference type="Proteomes" id="UP000202181">
    <property type="component" value="Segment"/>
</dbReference>
<keyword evidence="2" id="KW-1185">Reference proteome</keyword>
<protein>
    <submittedName>
        <fullName evidence="1">Tail-associated protein</fullName>
    </submittedName>
</protein>
<dbReference type="RefSeq" id="YP_009290759.1">
    <property type="nucleotide sequence ID" value="NC_031107.2"/>
</dbReference>
<evidence type="ECO:0000313" key="1">
    <source>
        <dbReference type="EMBL" id="ANZ48154.1"/>
    </source>
</evidence>
<dbReference type="EMBL" id="KX397364">
    <property type="protein sequence ID" value="ANZ48154.1"/>
    <property type="molecule type" value="Genomic_DNA"/>
</dbReference>
<dbReference type="OrthoDB" id="781at10239"/>
<name>A0A1B2IAA2_9CAUD</name>
<evidence type="ECO:0000313" key="2">
    <source>
        <dbReference type="Proteomes" id="UP000202181"/>
    </source>
</evidence>
<gene>
    <name evidence="1" type="ORF">ASESINO_141</name>
</gene>
<accession>A0A1B2IAA2</accession>
<organism evidence="1 2">
    <name type="scientific">Erwinia phage vB_EamM_Asesino</name>
    <dbReference type="NCBI Taxonomy" id="1883370"/>
    <lineage>
        <taxon>Viruses</taxon>
        <taxon>Duplodnaviria</taxon>
        <taxon>Heunggongvirae</taxon>
        <taxon>Uroviricota</taxon>
        <taxon>Caudoviricetes</taxon>
        <taxon>Chimalliviridae</taxon>
        <taxon>Erskinevirus</taxon>
        <taxon>Erskinevirus asesino</taxon>
    </lineage>
</organism>
<dbReference type="KEGG" id="vg:29057091"/>
<dbReference type="GeneID" id="29057091"/>
<sequence>MSKFKLAAGRHALNYAMSLAYGHQDFIKRNTGTTQDAHTDHFIQNEEGVLSNNRHFIADTMAEYQPNGDATTEGQSLHIIGYCHMYIATKHQMWLDAAVHAWEAYVKYFYANQPIPASAQRWICNWLVNGKEPVLADYPVHPTEPTHGGYKCVPVRFVNGKASIPHGAPFWGEYLNTFTIAHRGHPTWGAINADVQIIKEDKDGLISWDSVLDHVITNPAEPYEVKAWVDWPTLLGNATGYTPMWGGSASKGPQYPCDWLVAWTGNKIQDGEIIEENLPDEQKGTVQLKDTTLNGVYLVNYAVQLPVEHGGYQFARNEPWHNRPVHTPFFGSTNQMGNAADAEVWFIDACYLLWRITGEARYKQALDCVFFTAHEYTYIDASDKFFRRSKLAETPFTDAISYDFSYPDTVTVAYGRDTNGDITIHAPEAVQHFMEQQAVRFRINTESKLRVTYGGSCVNGDPIYCRVMVDINPVKADTQEVNWYGVTLPRSVLNEVEQYDIGLGQLARISDPNGKDYLIADARACSDYGGCTWEEKFETGIYDGRAGTVVDALFPTDDAGFIIGFWLTDAGKAPPNSIVYRADADFNFRFEDDDKWRWWWMLPSTNGEWKQVIINKADATLSGYQPDHADTDPEPTAPNYTTIDQVTILPDSTVDNAHFAYYCVNDVPPVFDKDDGWTLTFRIAIRGASEFNALVGDCTIKDYRLDSLAYCPGTIPFSNIYSEGTAQLGAWHGMPYPGYQYPFMYAIHTDNRYDVWLQNQVAFMYDSQQAYNTQIGELGPGCAAYIWNRWDNYSYGPPDTWTTFHWGDGHPWAGYQPRAYNAAARCWYELVVRGKPVPQKLKDYVETWATWLTGFVDKFNGHTPNEFPVAPNKPVWVEDDFTAHMCALWIAGSCWAAMAGCTVPGLSRIIEAGMKEMGEGFTVTSIPGKAINGAWSPAPRESSDNGMAFGFYTGEAMRAMGLYIMYKEHGAGVDIYRDLAIPDHTTASLDITYVLPDDKL</sequence>
<reference evidence="1" key="1">
    <citation type="submission" date="2016-06" db="EMBL/GenBank/DDBJ databases">
        <authorList>
            <person name="Berg J.A."/>
            <person name="Hyde J.R."/>
            <person name="Breakwell D.P."/>
            <person name="Hope S."/>
            <person name="Grose J.H."/>
        </authorList>
    </citation>
    <scope>NUCLEOTIDE SEQUENCE [LARGE SCALE GENOMIC DNA]</scope>
</reference>